<protein>
    <submittedName>
        <fullName evidence="6">D-amino-acid dehydrogenase</fullName>
    </submittedName>
</protein>
<keyword evidence="3" id="KW-0285">Flavoprotein</keyword>
<dbReference type="Pfam" id="PF01266">
    <property type="entry name" value="DAO"/>
    <property type="match status" value="1"/>
</dbReference>
<dbReference type="Gene3D" id="3.50.50.60">
    <property type="entry name" value="FAD/NAD(P)-binding domain"/>
    <property type="match status" value="1"/>
</dbReference>
<evidence type="ECO:0000259" key="5">
    <source>
        <dbReference type="Pfam" id="PF01266"/>
    </source>
</evidence>
<evidence type="ECO:0000256" key="1">
    <source>
        <dbReference type="ARBA" id="ARBA00001974"/>
    </source>
</evidence>
<sequence length="362" mass="37097">MRVIVIGSGMGGAATAYHLAVRGADVVVVDAELPGVATDAGAGIVSPWTSRWDDAVYPLAAAAGRYYPQLAAKLRELGHEPSYEVVGGLVVSADERELAAEQERIAARIGDAPEAGTLQRLDPAQARELFPPLAPDLAAVHLTGIGRVDGRVLRRALISAAIDRGVQFIQAGASLQPGLRVRAGADELDGDAVVLAAGAWSADVAEPLGVPVPVAPQRGQISHFDLPGTDTAAWPVVLPQSGHYLLAFPGGRVVAGATRETGSGFDHRVTVAGQREILDEALTVAPGLADASLAETRVGFRPATPDTVPLLGQVASGLFLATGFGPAGLTLAPYAGKLVADLVLGEDVPADLLAPCAPARFA</sequence>
<comment type="cofactor">
    <cofactor evidence="1">
        <name>FAD</name>
        <dbReference type="ChEBI" id="CHEBI:57692"/>
    </cofactor>
</comment>
<dbReference type="Gene3D" id="3.30.9.10">
    <property type="entry name" value="D-Amino Acid Oxidase, subunit A, domain 2"/>
    <property type="match status" value="1"/>
</dbReference>
<evidence type="ECO:0000313" key="6">
    <source>
        <dbReference type="EMBL" id="PFG46623.1"/>
    </source>
</evidence>
<reference evidence="6 7" key="1">
    <citation type="submission" date="2017-10" db="EMBL/GenBank/DDBJ databases">
        <title>Sequencing the genomes of 1000 actinobacteria strains.</title>
        <authorList>
            <person name="Klenk H.-P."/>
        </authorList>
    </citation>
    <scope>NUCLEOTIDE SEQUENCE [LARGE SCALE GENOMIC DNA]</scope>
    <source>
        <strain evidence="6 7">DSM 46092</strain>
    </source>
</reference>
<dbReference type="EMBL" id="PDJK01000002">
    <property type="protein sequence ID" value="PFG46623.1"/>
    <property type="molecule type" value="Genomic_DNA"/>
</dbReference>
<proteinExistence type="inferred from homology"/>
<dbReference type="RefSeq" id="WP_098510669.1">
    <property type="nucleotide sequence ID" value="NZ_JBIAKZ010000005.1"/>
</dbReference>
<comment type="similarity">
    <text evidence="2">Belongs to the DadA oxidoreductase family.</text>
</comment>
<dbReference type="SUPFAM" id="SSF54373">
    <property type="entry name" value="FAD-linked reductases, C-terminal domain"/>
    <property type="match status" value="1"/>
</dbReference>
<evidence type="ECO:0000256" key="3">
    <source>
        <dbReference type="ARBA" id="ARBA00022630"/>
    </source>
</evidence>
<dbReference type="InterPro" id="IPR006076">
    <property type="entry name" value="FAD-dep_OxRdtase"/>
</dbReference>
<gene>
    <name evidence="6" type="ORF">ATK36_1613</name>
</gene>
<keyword evidence="4" id="KW-0560">Oxidoreductase</keyword>
<keyword evidence="7" id="KW-1185">Reference proteome</keyword>
<comment type="caution">
    <text evidence="6">The sequence shown here is derived from an EMBL/GenBank/DDBJ whole genome shotgun (WGS) entry which is preliminary data.</text>
</comment>
<name>A0A2A9F6L7_9PSEU</name>
<dbReference type="Proteomes" id="UP000243542">
    <property type="component" value="Unassembled WGS sequence"/>
</dbReference>
<evidence type="ECO:0000313" key="7">
    <source>
        <dbReference type="Proteomes" id="UP000243542"/>
    </source>
</evidence>
<organism evidence="6 7">
    <name type="scientific">Amycolatopsis sulphurea</name>
    <dbReference type="NCBI Taxonomy" id="76022"/>
    <lineage>
        <taxon>Bacteria</taxon>
        <taxon>Bacillati</taxon>
        <taxon>Actinomycetota</taxon>
        <taxon>Actinomycetes</taxon>
        <taxon>Pseudonocardiales</taxon>
        <taxon>Pseudonocardiaceae</taxon>
        <taxon>Amycolatopsis</taxon>
    </lineage>
</organism>
<dbReference type="PANTHER" id="PTHR13847">
    <property type="entry name" value="SARCOSINE DEHYDROGENASE-RELATED"/>
    <property type="match status" value="1"/>
</dbReference>
<dbReference type="GO" id="GO:0016491">
    <property type="term" value="F:oxidoreductase activity"/>
    <property type="evidence" value="ECO:0007669"/>
    <property type="project" value="UniProtKB-KW"/>
</dbReference>
<dbReference type="AlphaFoldDB" id="A0A2A9F6L7"/>
<dbReference type="PANTHER" id="PTHR13847:SF286">
    <property type="entry name" value="D-AMINO ACID DEHYDROGENASE"/>
    <property type="match status" value="1"/>
</dbReference>
<evidence type="ECO:0000256" key="4">
    <source>
        <dbReference type="ARBA" id="ARBA00023002"/>
    </source>
</evidence>
<evidence type="ECO:0000256" key="2">
    <source>
        <dbReference type="ARBA" id="ARBA00009410"/>
    </source>
</evidence>
<dbReference type="GO" id="GO:0005737">
    <property type="term" value="C:cytoplasm"/>
    <property type="evidence" value="ECO:0007669"/>
    <property type="project" value="TreeGrafter"/>
</dbReference>
<dbReference type="InterPro" id="IPR036188">
    <property type="entry name" value="FAD/NAD-bd_sf"/>
</dbReference>
<accession>A0A2A9F6L7</accession>
<feature type="domain" description="FAD dependent oxidoreductase" evidence="5">
    <location>
        <begin position="2"/>
        <end position="342"/>
    </location>
</feature>
<dbReference type="SUPFAM" id="SSF51971">
    <property type="entry name" value="Nucleotide-binding domain"/>
    <property type="match status" value="1"/>
</dbReference>